<dbReference type="AlphaFoldDB" id="A0A9J7KHC3"/>
<keyword evidence="6 8" id="KW-0675">Receptor</keyword>
<name>A0A9J7KHC3_BRAFL</name>
<keyword evidence="4 8" id="KW-0297">G-protein coupled receptor</keyword>
<feature type="domain" description="G-protein coupled receptors family 1 profile" evidence="11">
    <location>
        <begin position="48"/>
        <end position="298"/>
    </location>
</feature>
<keyword evidence="2 8" id="KW-0812">Transmembrane</keyword>
<evidence type="ECO:0000313" key="13">
    <source>
        <dbReference type="RefSeq" id="XP_035660083.1"/>
    </source>
</evidence>
<dbReference type="OMA" id="FIMTTAF"/>
<dbReference type="FunFam" id="1.20.1070.10:FF:000371">
    <property type="entry name" value="Predicted protein"/>
    <property type="match status" value="1"/>
</dbReference>
<dbReference type="InterPro" id="IPR050125">
    <property type="entry name" value="GPCR_opsins"/>
</dbReference>
<feature type="transmembrane region" description="Helical" evidence="10">
    <location>
        <begin position="285"/>
        <end position="305"/>
    </location>
</feature>
<comment type="similarity">
    <text evidence="8">Belongs to the G-protein coupled receptor 1 family.</text>
</comment>
<feature type="transmembrane region" description="Helical" evidence="10">
    <location>
        <begin position="242"/>
        <end position="265"/>
    </location>
</feature>
<dbReference type="OrthoDB" id="9996086at2759"/>
<dbReference type="SMART" id="SM01381">
    <property type="entry name" value="7TM_GPCR_Srsx"/>
    <property type="match status" value="1"/>
</dbReference>
<sequence length="398" mass="43873">MDPMSPNLTNTSLLPNRTDRPELTPADVTMQLVFGSMMLVFGLIGVVGNAVALYAFCSTRKLRRPKNYVVANLCLTDLIMCIVYCPVIVISSFSGRIPTDGACTMEGFVVGMASIASVGSLVAIAVERFFSITRPMKSLTILTKRTFLGGVAVVWLYSLILVIPPLLGWGRYVREETKLSCSFDYLSTDDANRSYVIWLVIVAFGLPLLVIAYCYISVFITVKKCTKKRKLMSPHKKSRSEVKTAVNAFIMTTAFCLCWCPYAVVATMGISGSSVQGTVVFGAALLAKLSVLINPVAYVFSIPSFRKALFGHRKRGYGTSDGLANDSSSEKRRGKKHESDANSATEYLRLTVFYSMYSRTGQLSPWASKRLAGKTKSMLDLTTEYGRLERTAHKESWV</sequence>
<keyword evidence="5 10" id="KW-0472">Membrane</keyword>
<dbReference type="SUPFAM" id="SSF81321">
    <property type="entry name" value="Family A G protein-coupled receptor-like"/>
    <property type="match status" value="1"/>
</dbReference>
<reference evidence="13" key="2">
    <citation type="submission" date="2025-08" db="UniProtKB">
        <authorList>
            <consortium name="RefSeq"/>
        </authorList>
    </citation>
    <scope>IDENTIFICATION</scope>
    <source>
        <strain evidence="13">S238N-H82</strain>
        <tissue evidence="13">Testes</tissue>
    </source>
</reference>
<protein>
    <submittedName>
        <fullName evidence="13">Rhodopsin, GQ-coupled-like</fullName>
    </submittedName>
</protein>
<organism evidence="12 13">
    <name type="scientific">Branchiostoma floridae</name>
    <name type="common">Florida lancelet</name>
    <name type="synonym">Amphioxus</name>
    <dbReference type="NCBI Taxonomy" id="7739"/>
    <lineage>
        <taxon>Eukaryota</taxon>
        <taxon>Metazoa</taxon>
        <taxon>Chordata</taxon>
        <taxon>Cephalochordata</taxon>
        <taxon>Leptocardii</taxon>
        <taxon>Amphioxiformes</taxon>
        <taxon>Branchiostomatidae</taxon>
        <taxon>Branchiostoma</taxon>
    </lineage>
</organism>
<feature type="transmembrane region" description="Helical" evidence="10">
    <location>
        <begin position="69"/>
        <end position="95"/>
    </location>
</feature>
<evidence type="ECO:0000256" key="4">
    <source>
        <dbReference type="ARBA" id="ARBA00023040"/>
    </source>
</evidence>
<evidence type="ECO:0000256" key="9">
    <source>
        <dbReference type="SAM" id="MobiDB-lite"/>
    </source>
</evidence>
<dbReference type="GO" id="GO:0007602">
    <property type="term" value="P:phototransduction"/>
    <property type="evidence" value="ECO:0000318"/>
    <property type="project" value="GO_Central"/>
</dbReference>
<dbReference type="KEGG" id="bfo:118404829"/>
<dbReference type="Gene3D" id="1.20.1070.10">
    <property type="entry name" value="Rhodopsin 7-helix transmembrane proteins"/>
    <property type="match status" value="1"/>
</dbReference>
<dbReference type="GO" id="GO:0007186">
    <property type="term" value="P:G protein-coupled receptor signaling pathway"/>
    <property type="evidence" value="ECO:0000318"/>
    <property type="project" value="GO_Central"/>
</dbReference>
<dbReference type="PROSITE" id="PS50262">
    <property type="entry name" value="G_PROTEIN_RECEP_F1_2"/>
    <property type="match status" value="1"/>
</dbReference>
<evidence type="ECO:0000256" key="6">
    <source>
        <dbReference type="ARBA" id="ARBA00023170"/>
    </source>
</evidence>
<comment type="subcellular location">
    <subcellularLocation>
        <location evidence="1">Membrane</location>
        <topology evidence="1">Multi-pass membrane protein</topology>
    </subcellularLocation>
</comment>
<feature type="transmembrane region" description="Helical" evidence="10">
    <location>
        <begin position="195"/>
        <end position="222"/>
    </location>
</feature>
<dbReference type="CDD" id="cd15083">
    <property type="entry name" value="7tmA_Melanopsin-like"/>
    <property type="match status" value="1"/>
</dbReference>
<evidence type="ECO:0000256" key="2">
    <source>
        <dbReference type="ARBA" id="ARBA00022692"/>
    </source>
</evidence>
<evidence type="ECO:0000256" key="7">
    <source>
        <dbReference type="ARBA" id="ARBA00023224"/>
    </source>
</evidence>
<keyword evidence="7 8" id="KW-0807">Transducer</keyword>
<feature type="region of interest" description="Disordered" evidence="9">
    <location>
        <begin position="1"/>
        <end position="22"/>
    </location>
</feature>
<dbReference type="PROSITE" id="PS00237">
    <property type="entry name" value="G_PROTEIN_RECEP_F1_1"/>
    <property type="match status" value="1"/>
</dbReference>
<evidence type="ECO:0000256" key="3">
    <source>
        <dbReference type="ARBA" id="ARBA00022989"/>
    </source>
</evidence>
<dbReference type="GO" id="GO:0071482">
    <property type="term" value="P:cellular response to light stimulus"/>
    <property type="evidence" value="ECO:0000318"/>
    <property type="project" value="GO_Central"/>
</dbReference>
<dbReference type="Proteomes" id="UP000001554">
    <property type="component" value="Chromosome 17"/>
</dbReference>
<evidence type="ECO:0000256" key="10">
    <source>
        <dbReference type="SAM" id="Phobius"/>
    </source>
</evidence>
<feature type="transmembrane region" description="Helical" evidence="10">
    <location>
        <begin position="107"/>
        <end position="126"/>
    </location>
</feature>
<evidence type="ECO:0000256" key="1">
    <source>
        <dbReference type="ARBA" id="ARBA00004141"/>
    </source>
</evidence>
<evidence type="ECO:0000313" key="12">
    <source>
        <dbReference type="Proteomes" id="UP000001554"/>
    </source>
</evidence>
<accession>A0A9J7KHC3</accession>
<dbReference type="PRINTS" id="PR00237">
    <property type="entry name" value="GPCRRHODOPSN"/>
</dbReference>
<dbReference type="Pfam" id="PF00001">
    <property type="entry name" value="7tm_1"/>
    <property type="match status" value="1"/>
</dbReference>
<dbReference type="InterPro" id="IPR000276">
    <property type="entry name" value="GPCR_Rhodpsn"/>
</dbReference>
<keyword evidence="3 10" id="KW-1133">Transmembrane helix</keyword>
<gene>
    <name evidence="13" type="primary">LOC118404829</name>
</gene>
<feature type="region of interest" description="Disordered" evidence="9">
    <location>
        <begin position="321"/>
        <end position="340"/>
    </location>
</feature>
<dbReference type="RefSeq" id="XP_035660083.1">
    <property type="nucleotide sequence ID" value="XM_035804190.1"/>
</dbReference>
<keyword evidence="12" id="KW-1185">Reference proteome</keyword>
<reference evidence="12" key="1">
    <citation type="journal article" date="2020" name="Nat. Ecol. Evol.">
        <title>Deeply conserved synteny resolves early events in vertebrate evolution.</title>
        <authorList>
            <person name="Simakov O."/>
            <person name="Marletaz F."/>
            <person name="Yue J.X."/>
            <person name="O'Connell B."/>
            <person name="Jenkins J."/>
            <person name="Brandt A."/>
            <person name="Calef R."/>
            <person name="Tung C.H."/>
            <person name="Huang T.K."/>
            <person name="Schmutz J."/>
            <person name="Satoh N."/>
            <person name="Yu J.K."/>
            <person name="Putnam N.H."/>
            <person name="Green R.E."/>
            <person name="Rokhsar D.S."/>
        </authorList>
    </citation>
    <scope>NUCLEOTIDE SEQUENCE [LARGE SCALE GENOMIC DNA]</scope>
    <source>
        <strain evidence="12">S238N-H82</strain>
    </source>
</reference>
<evidence type="ECO:0000259" key="11">
    <source>
        <dbReference type="PROSITE" id="PS50262"/>
    </source>
</evidence>
<dbReference type="InterPro" id="IPR017452">
    <property type="entry name" value="GPCR_Rhodpsn_7TM"/>
</dbReference>
<dbReference type="GO" id="GO:0005886">
    <property type="term" value="C:plasma membrane"/>
    <property type="evidence" value="ECO:0000318"/>
    <property type="project" value="GO_Central"/>
</dbReference>
<dbReference type="PANTHER" id="PTHR24240">
    <property type="entry name" value="OPSIN"/>
    <property type="match status" value="1"/>
</dbReference>
<evidence type="ECO:0000256" key="5">
    <source>
        <dbReference type="ARBA" id="ARBA00023136"/>
    </source>
</evidence>
<proteinExistence type="inferred from homology"/>
<feature type="compositionally biased region" description="Polar residues" evidence="9">
    <location>
        <begin position="1"/>
        <end position="15"/>
    </location>
</feature>
<dbReference type="GO" id="GO:0008020">
    <property type="term" value="F:G protein-coupled photoreceptor activity"/>
    <property type="evidence" value="ECO:0000318"/>
    <property type="project" value="GO_Central"/>
</dbReference>
<feature type="transmembrane region" description="Helical" evidence="10">
    <location>
        <begin position="32"/>
        <end position="57"/>
    </location>
</feature>
<dbReference type="GeneID" id="118404829"/>
<evidence type="ECO:0000256" key="8">
    <source>
        <dbReference type="RuleBase" id="RU000688"/>
    </source>
</evidence>
<feature type="transmembrane region" description="Helical" evidence="10">
    <location>
        <begin position="147"/>
        <end position="167"/>
    </location>
</feature>